<feature type="domain" description="PAS" evidence="8">
    <location>
        <begin position="571"/>
        <end position="618"/>
    </location>
</feature>
<comment type="caution">
    <text evidence="10">The sequence shown here is derived from an EMBL/GenBank/DDBJ whole genome shotgun (WGS) entry which is preliminary data.</text>
</comment>
<dbReference type="SUPFAM" id="SSF55785">
    <property type="entry name" value="PYP-like sensor domain (PAS domain)"/>
    <property type="match status" value="5"/>
</dbReference>
<dbReference type="Pfam" id="PF02518">
    <property type="entry name" value="HATPase_c"/>
    <property type="match status" value="1"/>
</dbReference>
<evidence type="ECO:0000256" key="5">
    <source>
        <dbReference type="ARBA" id="ARBA00022777"/>
    </source>
</evidence>
<evidence type="ECO:0000259" key="9">
    <source>
        <dbReference type="PROSITE" id="PS50113"/>
    </source>
</evidence>
<dbReference type="Proteomes" id="UP000601099">
    <property type="component" value="Unassembled WGS sequence"/>
</dbReference>
<name>A0ABS0KZ93_9BACT</name>
<dbReference type="InterPro" id="IPR036890">
    <property type="entry name" value="HATPase_C_sf"/>
</dbReference>
<keyword evidence="4" id="KW-0808">Transferase</keyword>
<dbReference type="PROSITE" id="PS50112">
    <property type="entry name" value="PAS"/>
    <property type="match status" value="3"/>
</dbReference>
<evidence type="ECO:0000256" key="6">
    <source>
        <dbReference type="SAM" id="Coils"/>
    </source>
</evidence>
<dbReference type="Gene3D" id="2.10.70.100">
    <property type="match status" value="1"/>
</dbReference>
<reference evidence="10 11" key="1">
    <citation type="submission" date="2020-11" db="EMBL/GenBank/DDBJ databases">
        <title>Hymenobacter sp.</title>
        <authorList>
            <person name="Kim M.K."/>
        </authorList>
    </citation>
    <scope>NUCLEOTIDE SEQUENCE [LARGE SCALE GENOMIC DNA]</scope>
    <source>
        <strain evidence="10 11">BT594</strain>
    </source>
</reference>
<dbReference type="CDD" id="cd16917">
    <property type="entry name" value="HATPase_UhpB-NarQ-NarX-like"/>
    <property type="match status" value="1"/>
</dbReference>
<dbReference type="SUPFAM" id="SSF55874">
    <property type="entry name" value="ATPase domain of HSP90 chaperone/DNA topoisomerase II/histidine kinase"/>
    <property type="match status" value="1"/>
</dbReference>
<evidence type="ECO:0000313" key="10">
    <source>
        <dbReference type="EMBL" id="MBG8553128.1"/>
    </source>
</evidence>
<dbReference type="Gene3D" id="1.20.5.1930">
    <property type="match status" value="1"/>
</dbReference>
<feature type="domain" description="Histidine kinase" evidence="7">
    <location>
        <begin position="717"/>
        <end position="903"/>
    </location>
</feature>
<feature type="domain" description="PAS" evidence="8">
    <location>
        <begin position="74"/>
        <end position="144"/>
    </location>
</feature>
<dbReference type="PROSITE" id="PS50113">
    <property type="entry name" value="PAC"/>
    <property type="match status" value="1"/>
</dbReference>
<feature type="domain" description="PAS" evidence="8">
    <location>
        <begin position="328"/>
        <end position="400"/>
    </location>
</feature>
<evidence type="ECO:0000256" key="2">
    <source>
        <dbReference type="ARBA" id="ARBA00012438"/>
    </source>
</evidence>
<dbReference type="InterPro" id="IPR004358">
    <property type="entry name" value="Sig_transdc_His_kin-like_C"/>
</dbReference>
<dbReference type="PRINTS" id="PR00344">
    <property type="entry name" value="BCTRLSENSOR"/>
</dbReference>
<evidence type="ECO:0000259" key="8">
    <source>
        <dbReference type="PROSITE" id="PS50112"/>
    </source>
</evidence>
<proteinExistence type="predicted"/>
<dbReference type="InterPro" id="IPR013656">
    <property type="entry name" value="PAS_4"/>
</dbReference>
<feature type="coiled-coil region" evidence="6">
    <location>
        <begin position="558"/>
        <end position="585"/>
    </location>
</feature>
<dbReference type="InterPro" id="IPR013655">
    <property type="entry name" value="PAS_fold_3"/>
</dbReference>
<protein>
    <recommendedName>
        <fullName evidence="2">histidine kinase</fullName>
        <ecNumber evidence="2">2.7.13.3</ecNumber>
    </recommendedName>
</protein>
<feature type="domain" description="PAC" evidence="9">
    <location>
        <begin position="403"/>
        <end position="455"/>
    </location>
</feature>
<comment type="catalytic activity">
    <reaction evidence="1">
        <text>ATP + protein L-histidine = ADP + protein N-phospho-L-histidine.</text>
        <dbReference type="EC" id="2.7.13.3"/>
    </reaction>
</comment>
<gene>
    <name evidence="10" type="ORF">I5L79_06200</name>
</gene>
<dbReference type="RefSeq" id="WP_196954162.1">
    <property type="nucleotide sequence ID" value="NZ_JADWYK010000003.1"/>
</dbReference>
<dbReference type="Pfam" id="PF13426">
    <property type="entry name" value="PAS_9"/>
    <property type="match status" value="2"/>
</dbReference>
<dbReference type="SMART" id="SM00387">
    <property type="entry name" value="HATPase_c"/>
    <property type="match status" value="1"/>
</dbReference>
<organism evidence="10 11">
    <name type="scientific">Hymenobacter guriensis</name>
    <dbReference type="NCBI Taxonomy" id="2793065"/>
    <lineage>
        <taxon>Bacteria</taxon>
        <taxon>Pseudomonadati</taxon>
        <taxon>Bacteroidota</taxon>
        <taxon>Cytophagia</taxon>
        <taxon>Cytophagales</taxon>
        <taxon>Hymenobacteraceae</taxon>
        <taxon>Hymenobacter</taxon>
    </lineage>
</organism>
<evidence type="ECO:0000259" key="7">
    <source>
        <dbReference type="PROSITE" id="PS50109"/>
    </source>
</evidence>
<keyword evidence="11" id="KW-1185">Reference proteome</keyword>
<dbReference type="NCBIfam" id="TIGR00229">
    <property type="entry name" value="sensory_box"/>
    <property type="match status" value="4"/>
</dbReference>
<dbReference type="Pfam" id="PF08447">
    <property type="entry name" value="PAS_3"/>
    <property type="match status" value="1"/>
</dbReference>
<dbReference type="SMART" id="SM00091">
    <property type="entry name" value="PAS"/>
    <property type="match status" value="5"/>
</dbReference>
<evidence type="ECO:0000256" key="1">
    <source>
        <dbReference type="ARBA" id="ARBA00000085"/>
    </source>
</evidence>
<evidence type="ECO:0000256" key="4">
    <source>
        <dbReference type="ARBA" id="ARBA00022679"/>
    </source>
</evidence>
<dbReference type="InterPro" id="IPR005467">
    <property type="entry name" value="His_kinase_dom"/>
</dbReference>
<accession>A0ABS0KZ93</accession>
<evidence type="ECO:0000256" key="3">
    <source>
        <dbReference type="ARBA" id="ARBA00022553"/>
    </source>
</evidence>
<dbReference type="Gene3D" id="3.30.450.20">
    <property type="entry name" value="PAS domain"/>
    <property type="match status" value="4"/>
</dbReference>
<dbReference type="Pfam" id="PF08448">
    <property type="entry name" value="PAS_4"/>
    <property type="match status" value="1"/>
</dbReference>
<dbReference type="Gene3D" id="3.30.565.10">
    <property type="entry name" value="Histidine kinase-like ATPase, C-terminal domain"/>
    <property type="match status" value="1"/>
</dbReference>
<dbReference type="InterPro" id="IPR003594">
    <property type="entry name" value="HATPase_dom"/>
</dbReference>
<keyword evidence="5" id="KW-0418">Kinase</keyword>
<sequence>MSEPDSPPFPGFDAHPALQELRLRAERRRLSAASLPPNVPDDVQRLVQELQVHQIELEMQYEELLLAQTEAETSRARYVDLYEFAPIGYCTVAPDGTLLQLNLRACELLGSVRQQLLGRRLTLFVAPAGRNAFADFLTQVQQQPTRRTITLEMRRDDRQTIYARLEGVAATDGHGHPSIRLALADVTEQYQARQALELSERRFRLLFDQNQDGMLLMRDNRFVDCNAAALRLLGLTSKEQLLGQSGAAFSPQRQPSGQRSDVLAWHYWEETLRWGFCRFEWCRLRPSGEEFWKDILLTAVPEAQGTIVHAAWRDITAEKQATARVRESEERLNMALEASETGIWSVDVHTRQLYWDVRAQQIFGLAPAPQPVPLRVLQNALHPDDRARVEQALEQALQKRTPLDLEHRIVRPDGTIRHISALGQLLHDEQRHSFRFVGLVRDITARQQEQEELTYKNRLLEHILAHLPAILIRLAPTGEYLEMVGSGLRALQLQDNELVGSSVFDAYPHLANPVRRLLARESMLFTGVAEMPSGPVYFQNYGFFDEQRQQGIIFSLDSTAAEESRRQLQREKEFTQNLLNNTVDAVVALDLELRVTAWNARIAALLSRPEADALGRTMEEALPGFARDPQILALLQRTLAGEATQHLNWQGHQQPQIFLDLNFVPLLTQGAITGVLLVARDVTERNALLAETNRLKLRQQQEVLSAILTTQEEERRRIAEGLHNGVGQLLYATKLHLDNLPPSEPGQASQKLLSEAIRATRTISFELTPSILEDFGLKMALRELVKRIPAHTLDVDLNLSGLDKALPPLLDIAIYRIMQELLSNVMKHAKAHEVFVQVARADDHLHLSVEDDGVGFDAGQLKKAKGIGLPGIRTRVELLGGTFTLRTHPGKGSTVTIQLPLTP</sequence>
<keyword evidence="3" id="KW-0597">Phosphoprotein</keyword>
<dbReference type="InterPro" id="IPR001610">
    <property type="entry name" value="PAC"/>
</dbReference>
<dbReference type="InterPro" id="IPR000014">
    <property type="entry name" value="PAS"/>
</dbReference>
<dbReference type="CDD" id="cd00130">
    <property type="entry name" value="PAS"/>
    <property type="match status" value="4"/>
</dbReference>
<dbReference type="InterPro" id="IPR035965">
    <property type="entry name" value="PAS-like_dom_sf"/>
</dbReference>
<keyword evidence="6" id="KW-0175">Coiled coil</keyword>
<dbReference type="InterPro" id="IPR052162">
    <property type="entry name" value="Sensor_kinase/Photoreceptor"/>
</dbReference>
<dbReference type="PROSITE" id="PS50109">
    <property type="entry name" value="HIS_KIN"/>
    <property type="match status" value="1"/>
</dbReference>
<dbReference type="EC" id="2.7.13.3" evidence="2"/>
<dbReference type="InterPro" id="IPR000700">
    <property type="entry name" value="PAS-assoc_C"/>
</dbReference>
<dbReference type="PANTHER" id="PTHR43304:SF1">
    <property type="entry name" value="PAC DOMAIN-CONTAINING PROTEIN"/>
    <property type="match status" value="1"/>
</dbReference>
<evidence type="ECO:0000313" key="11">
    <source>
        <dbReference type="Proteomes" id="UP000601099"/>
    </source>
</evidence>
<dbReference type="EMBL" id="JADWYK010000003">
    <property type="protein sequence ID" value="MBG8553128.1"/>
    <property type="molecule type" value="Genomic_DNA"/>
</dbReference>
<dbReference type="PANTHER" id="PTHR43304">
    <property type="entry name" value="PHYTOCHROME-LIKE PROTEIN CPH1"/>
    <property type="match status" value="1"/>
</dbReference>
<dbReference type="SMART" id="SM00086">
    <property type="entry name" value="PAC"/>
    <property type="match status" value="4"/>
</dbReference>